<reference evidence="2 3" key="1">
    <citation type="submission" date="2020-09" db="EMBL/GenBank/DDBJ databases">
        <title>Genome sequences of Mycetohabitans spp.</title>
        <authorList>
            <person name="Carter M.E."/>
            <person name="Carpenter S.C.D."/>
            <person name="Bogdanove A.J."/>
        </authorList>
    </citation>
    <scope>NUCLEOTIDE SEQUENCE [LARGE SCALE GENOMIC DNA]</scope>
    <source>
        <strain evidence="2 3">B12</strain>
        <plasmid evidence="2 3">megaplasmid</plasmid>
    </source>
</reference>
<gene>
    <name evidence="2" type="ORF">IHE29_01205</name>
</gene>
<dbReference type="RefSeq" id="WP_338910510.1">
    <property type="nucleotide sequence ID" value="NZ_CP062175.1"/>
</dbReference>
<keyword evidence="1" id="KW-0843">Virulence</keyword>
<keyword evidence="3" id="KW-1185">Reference proteome</keyword>
<proteinExistence type="predicted"/>
<evidence type="ECO:0000313" key="2">
    <source>
        <dbReference type="EMBL" id="WXK37994.1"/>
    </source>
</evidence>
<dbReference type="Proteomes" id="UP001493153">
    <property type="component" value="Plasmid megaplasmid"/>
</dbReference>
<dbReference type="Pfam" id="PF03538">
    <property type="entry name" value="VRP1"/>
    <property type="match status" value="1"/>
</dbReference>
<evidence type="ECO:0000313" key="3">
    <source>
        <dbReference type="Proteomes" id="UP001493153"/>
    </source>
</evidence>
<protein>
    <submittedName>
        <fullName evidence="2">Insecticidal toxin complex protein TccA</fullName>
    </submittedName>
</protein>
<organism evidence="2 3">
    <name type="scientific">Mycetohabitans rhizoxinica</name>
    <dbReference type="NCBI Taxonomy" id="412963"/>
    <lineage>
        <taxon>Bacteria</taxon>
        <taxon>Pseudomonadati</taxon>
        <taxon>Pseudomonadota</taxon>
        <taxon>Betaproteobacteria</taxon>
        <taxon>Burkholderiales</taxon>
        <taxon>Burkholderiaceae</taxon>
        <taxon>Mycetohabitans</taxon>
    </lineage>
</organism>
<geneLocation type="plasmid" evidence="2 3">
    <name>megaplasmid</name>
</geneLocation>
<keyword evidence="2" id="KW-0614">Plasmid</keyword>
<name>A0ABZ2PZY7_9BURK</name>
<accession>A0ABZ2PZY7</accession>
<dbReference type="EMBL" id="CP062175">
    <property type="protein sequence ID" value="WXK37994.1"/>
    <property type="molecule type" value="Genomic_DNA"/>
</dbReference>
<dbReference type="InterPro" id="IPR018003">
    <property type="entry name" value="Insecticidal_toxin/plasmid_vir"/>
</dbReference>
<sequence length="1152" mass="126729">MNQKTSPLINVLESRYGATGQLATLGYESVFDVSRVTREQFIREHRERISVQSAGVLYDQALGYAQQVAFRFRQRRLTRLVQQTLGPFTVPGPSYDEQFQANWRQMSAVDAIEANTSPAAYLVSLYNLAIKQENDNASAPGNNAIHPLAQRRPDIPKLVVDNDSLNQRLPALTVVNQILSSAIEPTLPTGKTVDEILADTYYPNTLPYHFAYQQTTEGFAVSVTSLADVIQQVDTAWPYFIKPIAGTDTQARKHAMQLASPLAPPLQALLKAQPYFSTHILTLAQLTAQWGSGDYSTTEMTPWQDLAYHAYVTPSQKSVEDGPTSLNLSTEDVAKEITLETNGGQTIVVQGRRQEHWSRAINSANITQGAPYQRYPQLKFIDADNPGLNLEGTPLRADFFIRMQHYHNNKYYTDISFTLILDGNERPVLYTPTQTDFYQNQFGINPDLIVGDYPTYFSKVKILTERTGLTVTQLENMLCARVGGDTVVLSPNIVVRNTIFTNGHTDQTPHMPYHYGAVYLHAGKKPAIAMTQDDDGNLTLTGLTDDRLDRLNRLVRVQRAMQLPFDQLDQLMTAGMRAEGADPRKADGNLGLYTNANTTRLLGVFCHYRQHYGATAEQFAALVHQITPYAITPNVPLLDRLFNNQRLFDEPYTLDWENVDYTATATTSNKGRDARIAKQLAAGLKLTDAEFALLAGLVAQHQGNITEHTFPNSLDAVSALYRLTTLARWLDMSIASALALIRLLDNAKMLGDDRPLLAQLAGVPSIAVLNENGEGKTHDVLDGLMLLSNAVHWLQAQNLTVEQCAMWLLPVPPHIGNQRQLDFIRQLSESVARTLVTPTHYDHSGAPSVDTEGKPIDWGVLMTEKELVNAQGLVMDNADTATQTQIEAAVRVVVDQQKLDAAEKAQATAALSALIYNAQQSQRGILSSTLAQLLAQPQAVVLSLVRWAGSTPCALLQHTLALSELSSAQQIPADYLALLAMLTRGAQLSTCFQLSAAMLDAYLAHPAWFGETTPTLTALDFATLYRLGCYRDWLHQTPQTENDLLAYLSWVNGEKQPPADEAAQSLAGLLGWQANEVQAAAAYVTGSEETPAHAVPQIATILRLYHLSQQTGLAVASLVATVSIGPESDYASWQQLGQAVAAASEQQVTSAH</sequence>
<evidence type="ECO:0000256" key="1">
    <source>
        <dbReference type="ARBA" id="ARBA00023026"/>
    </source>
</evidence>